<gene>
    <name evidence="1" type="ORF">LCGC14_0071480</name>
</gene>
<protein>
    <recommendedName>
        <fullName evidence="2">TonB-dependent receptor plug domain-containing protein</fullName>
    </recommendedName>
</protein>
<dbReference type="InterPro" id="IPR037066">
    <property type="entry name" value="Plug_dom_sf"/>
</dbReference>
<dbReference type="SUPFAM" id="SSF56935">
    <property type="entry name" value="Porins"/>
    <property type="match status" value="1"/>
</dbReference>
<dbReference type="InterPro" id="IPR008969">
    <property type="entry name" value="CarboxyPept-like_regulatory"/>
</dbReference>
<dbReference type="Gene3D" id="2.170.130.10">
    <property type="entry name" value="TonB-dependent receptor, plug domain"/>
    <property type="match status" value="1"/>
</dbReference>
<dbReference type="SUPFAM" id="SSF49464">
    <property type="entry name" value="Carboxypeptidase regulatory domain-like"/>
    <property type="match status" value="1"/>
</dbReference>
<name>A0A0F9VPZ6_9ZZZZ</name>
<evidence type="ECO:0000313" key="1">
    <source>
        <dbReference type="EMBL" id="KKO06135.1"/>
    </source>
</evidence>
<organism evidence="1">
    <name type="scientific">marine sediment metagenome</name>
    <dbReference type="NCBI Taxonomy" id="412755"/>
    <lineage>
        <taxon>unclassified sequences</taxon>
        <taxon>metagenomes</taxon>
        <taxon>ecological metagenomes</taxon>
    </lineage>
</organism>
<sequence length="523" mass="59112">MICYIKFFLIKRFYISPNHLLLSFLFFALSHYLTGQEIRGVVLHNNEPLSGVNILVKNTLVGTKTKSNGEFKINATLGDTLVFSHLGLQTLEKRISKIFLPPIELFDKYEKLDEVIVTDAKNTSDGPGTKSKEVSSIFGNLNTKAAGYSINEVSGKDLNLAAPESPNIPSIAFALNGKVTNYKITTEGIVLRSKNSMTQDNTALWEIDGITYDGYPPYVDLNTIENVYVIKSLAGTTRYGSRGAGGVIIVKTINSKIGNNNEIRAGKIEKPSSVPYKSLKRKPFLFETFGDSSMSNLVKDISGDLNILRGLAYYNQSKGNQTIAAQVYREILSLDSEDIISHRNVAHCWHLSNKPLKAWSDYMIAFKNSDSLDQTKIRNIVFNEMEKLYVTEKLRGKVIESFQPQSDFSTVDNLMTRIVLEWSDANQDIGLEVVDPEGNSYLVEYGEFYGTKNGIEEFFLDRTIRGKWQFNFLPTVKNIKNLYLKVSIYNEWNSKRKAIASINLFRFTSEDSDKYQLFEYIVN</sequence>
<dbReference type="EMBL" id="LAZR01000017">
    <property type="protein sequence ID" value="KKO06135.1"/>
    <property type="molecule type" value="Genomic_DNA"/>
</dbReference>
<dbReference type="Pfam" id="PF13715">
    <property type="entry name" value="CarbopepD_reg_2"/>
    <property type="match status" value="1"/>
</dbReference>
<accession>A0A0F9VPZ6</accession>
<reference evidence="1" key="1">
    <citation type="journal article" date="2015" name="Nature">
        <title>Complex archaea that bridge the gap between prokaryotes and eukaryotes.</title>
        <authorList>
            <person name="Spang A."/>
            <person name="Saw J.H."/>
            <person name="Jorgensen S.L."/>
            <person name="Zaremba-Niedzwiedzka K."/>
            <person name="Martijn J."/>
            <person name="Lind A.E."/>
            <person name="van Eijk R."/>
            <person name="Schleper C."/>
            <person name="Guy L."/>
            <person name="Ettema T.J."/>
        </authorList>
    </citation>
    <scope>NUCLEOTIDE SEQUENCE</scope>
</reference>
<proteinExistence type="predicted"/>
<evidence type="ECO:0008006" key="2">
    <source>
        <dbReference type="Google" id="ProtNLM"/>
    </source>
</evidence>
<comment type="caution">
    <text evidence="1">The sequence shown here is derived from an EMBL/GenBank/DDBJ whole genome shotgun (WGS) entry which is preliminary data.</text>
</comment>
<dbReference type="AlphaFoldDB" id="A0A0F9VPZ6"/>